<keyword evidence="2" id="KW-1185">Reference proteome</keyword>
<dbReference type="STRING" id="286115.A0A507CVX9"/>
<sequence length="227" mass="25851">MGRFLYMEAICKRLPPRKVYVDVRLLERIKLSLNAQCIQLADETAVTAIHRESVELDVKGAALQLDNIHLMLIADRKSLDSETFKCLHHSSLVIDELLTIDEHFRTDDPFIFAAGNITRTKSTLKTRWSHSPFDLHEVGSALGELLLHLLDELKLTNLVAYIICTLQSQLWIPLCKRQSIGRDHLIDKPDMGFFKIRIDDRLYLLSVITSPSSKVATRLIAPSIITH</sequence>
<dbReference type="EMBL" id="QEAN01000201">
    <property type="protein sequence ID" value="TPX43382.1"/>
    <property type="molecule type" value="Genomic_DNA"/>
</dbReference>
<gene>
    <name evidence="1" type="ORF">SeMB42_g04739</name>
</gene>
<proteinExistence type="predicted"/>
<protein>
    <submittedName>
        <fullName evidence="1">Uncharacterized protein</fullName>
    </submittedName>
</protein>
<evidence type="ECO:0000313" key="2">
    <source>
        <dbReference type="Proteomes" id="UP000317494"/>
    </source>
</evidence>
<dbReference type="VEuPathDB" id="FungiDB:SeMB42_g04739"/>
<accession>A0A507CVX9</accession>
<name>A0A507CVX9_9FUNG</name>
<dbReference type="InterPro" id="IPR038884">
    <property type="entry name" value="CFAP61"/>
</dbReference>
<dbReference type="Proteomes" id="UP000317494">
    <property type="component" value="Unassembled WGS sequence"/>
</dbReference>
<reference evidence="1 2" key="1">
    <citation type="journal article" date="2019" name="Sci. Rep.">
        <title>Comparative genomics of chytrid fungi reveal insights into the obligate biotrophic and pathogenic lifestyle of Synchytrium endobioticum.</title>
        <authorList>
            <person name="van de Vossenberg B.T.L.H."/>
            <person name="Warris S."/>
            <person name="Nguyen H.D.T."/>
            <person name="van Gent-Pelzer M.P.E."/>
            <person name="Joly D.L."/>
            <person name="van de Geest H.C."/>
            <person name="Bonants P.J.M."/>
            <person name="Smith D.S."/>
            <person name="Levesque C.A."/>
            <person name="van der Lee T.A.J."/>
        </authorList>
    </citation>
    <scope>NUCLEOTIDE SEQUENCE [LARGE SCALE GENOMIC DNA]</scope>
    <source>
        <strain evidence="1 2">MB42</strain>
    </source>
</reference>
<comment type="caution">
    <text evidence="1">The sequence shown here is derived from an EMBL/GenBank/DDBJ whole genome shotgun (WGS) entry which is preliminary data.</text>
</comment>
<dbReference type="PANTHER" id="PTHR21178">
    <property type="entry name" value="CILIA- AND FLAGELLA-ASSOCIATED PROTEIN 61"/>
    <property type="match status" value="1"/>
</dbReference>
<dbReference type="AlphaFoldDB" id="A0A507CVX9"/>
<dbReference type="PANTHER" id="PTHR21178:SF8">
    <property type="entry name" value="CILIA- AND FLAGELLA-ASSOCIATED PROTEIN 61"/>
    <property type="match status" value="1"/>
</dbReference>
<organism evidence="1 2">
    <name type="scientific">Synchytrium endobioticum</name>
    <dbReference type="NCBI Taxonomy" id="286115"/>
    <lineage>
        <taxon>Eukaryota</taxon>
        <taxon>Fungi</taxon>
        <taxon>Fungi incertae sedis</taxon>
        <taxon>Chytridiomycota</taxon>
        <taxon>Chytridiomycota incertae sedis</taxon>
        <taxon>Chytridiomycetes</taxon>
        <taxon>Synchytriales</taxon>
        <taxon>Synchytriaceae</taxon>
        <taxon>Synchytrium</taxon>
    </lineage>
</organism>
<dbReference type="Gene3D" id="3.50.50.60">
    <property type="entry name" value="FAD/NAD(P)-binding domain"/>
    <property type="match status" value="1"/>
</dbReference>
<dbReference type="InterPro" id="IPR036188">
    <property type="entry name" value="FAD/NAD-bd_sf"/>
</dbReference>
<evidence type="ECO:0000313" key="1">
    <source>
        <dbReference type="EMBL" id="TPX43382.1"/>
    </source>
</evidence>